<proteinExistence type="predicted"/>
<dbReference type="AlphaFoldDB" id="A0A662Z7T6"/>
<sequence>MSRNLLIGIFISAVFGYLFAVNVIFLVSYLTLQNFLNIIIFFSVTGLVILSFNILYGIMGYKTNLYKLAFVMFSGVFIMILM</sequence>
<dbReference type="Proteomes" id="UP000243605">
    <property type="component" value="Unassembled WGS sequence"/>
</dbReference>
<feature type="transmembrane region" description="Helical" evidence="1">
    <location>
        <begin position="35"/>
        <end position="58"/>
    </location>
</feature>
<dbReference type="EMBL" id="FOIT01000007">
    <property type="protein sequence ID" value="SEW17948.1"/>
    <property type="molecule type" value="Genomic_DNA"/>
</dbReference>
<feature type="transmembrane region" description="Helical" evidence="1">
    <location>
        <begin position="7"/>
        <end position="29"/>
    </location>
</feature>
<name>A0A662Z7T6_9STAP</name>
<feature type="transmembrane region" description="Helical" evidence="1">
    <location>
        <begin position="65"/>
        <end position="81"/>
    </location>
</feature>
<accession>A0A662Z7T6</accession>
<reference evidence="2 3" key="1">
    <citation type="submission" date="2016-10" db="EMBL/GenBank/DDBJ databases">
        <authorList>
            <person name="Varghese N."/>
            <person name="Submissions S."/>
        </authorList>
    </citation>
    <scope>NUCLEOTIDE SEQUENCE [LARGE SCALE GENOMIC DNA]</scope>
    <source>
        <strain evidence="2 3">IBRC-M10081</strain>
    </source>
</reference>
<keyword evidence="3" id="KW-1185">Reference proteome</keyword>
<keyword evidence="1" id="KW-0472">Membrane</keyword>
<keyword evidence="1" id="KW-1133">Transmembrane helix</keyword>
<keyword evidence="1" id="KW-0812">Transmembrane</keyword>
<evidence type="ECO:0000313" key="2">
    <source>
        <dbReference type="EMBL" id="SEW17948.1"/>
    </source>
</evidence>
<evidence type="ECO:0000256" key="1">
    <source>
        <dbReference type="SAM" id="Phobius"/>
    </source>
</evidence>
<evidence type="ECO:0000313" key="3">
    <source>
        <dbReference type="Proteomes" id="UP000243605"/>
    </source>
</evidence>
<organism evidence="2 3">
    <name type="scientific">Aliicoccus persicus</name>
    <dbReference type="NCBI Taxonomy" id="930138"/>
    <lineage>
        <taxon>Bacteria</taxon>
        <taxon>Bacillati</taxon>
        <taxon>Bacillota</taxon>
        <taxon>Bacilli</taxon>
        <taxon>Bacillales</taxon>
        <taxon>Staphylococcaceae</taxon>
        <taxon>Aliicoccus</taxon>
    </lineage>
</organism>
<protein>
    <submittedName>
        <fullName evidence="2">Uncharacterized protein</fullName>
    </submittedName>
</protein>
<gene>
    <name evidence="2" type="ORF">SAMN05192557_1982</name>
</gene>